<dbReference type="GO" id="GO:0004378">
    <property type="term" value="F:GDP-Man:Man(1)GlcNAc(2)-PP-Dol alpha-1,3-mannosyltransferase activity"/>
    <property type="evidence" value="ECO:0007669"/>
    <property type="project" value="InterPro"/>
</dbReference>
<dbReference type="SUPFAM" id="SSF53756">
    <property type="entry name" value="UDP-Glycosyltransferase/glycogen phosphorylase"/>
    <property type="match status" value="1"/>
</dbReference>
<dbReference type="EMBL" id="LBPX01000053">
    <property type="protein sequence ID" value="KKP65479.1"/>
    <property type="molecule type" value="Genomic_DNA"/>
</dbReference>
<dbReference type="Gene3D" id="3.40.50.2000">
    <property type="entry name" value="Glycogen Phosphorylase B"/>
    <property type="match status" value="1"/>
</dbReference>
<sequence length="366" mass="42902">MKNKIKRVALYNPYLDTLGGGEKHILSILDVFAEQGYEINIFWDKNLSKKIKERFALQCINTLKYLPNIFKNSSFPLQTLKNLSVFDYFFYVADGSYFFSGAKNNFVFCMVPDKRLYNLNFLNRLKLWNYKFISNSPYTTKQLTKWGVNPITIPPYIDDKLFTNNQNKKERVILSVGRFFSHLHSKRQDLMIKSFKILKRKSKEFADYKLILAGGLMKEDQKYFNQLKSLAKNDSSIIFKPNVELYELYELYGLSTYYWHFTGYGIDEEKNPELVEHFGIAPLEAMISGCLTFCYSAGGPKELIIDDKNGFLFSDVNELIDKIIRIDSNKSLKEKVIENGKQFVKKNFSYQMFRSKVMELIKVRPK</sequence>
<comment type="caution">
    <text evidence="3">The sequence shown here is derived from an EMBL/GenBank/DDBJ whole genome shotgun (WGS) entry which is preliminary data.</text>
</comment>
<feature type="domain" description="Glycosyl transferase family 1" evidence="2">
    <location>
        <begin position="162"/>
        <end position="342"/>
    </location>
</feature>
<protein>
    <submittedName>
        <fullName evidence="3">Glycosyl transferase family 2</fullName>
    </submittedName>
</protein>
<gene>
    <name evidence="3" type="ORF">UR63_C0053G0002</name>
</gene>
<reference evidence="3 4" key="1">
    <citation type="journal article" date="2015" name="Nature">
        <title>rRNA introns, odd ribosomes, and small enigmatic genomes across a large radiation of phyla.</title>
        <authorList>
            <person name="Brown C.T."/>
            <person name="Hug L.A."/>
            <person name="Thomas B.C."/>
            <person name="Sharon I."/>
            <person name="Castelle C.J."/>
            <person name="Singh A."/>
            <person name="Wilkins M.J."/>
            <person name="Williams K.H."/>
            <person name="Banfield J.F."/>
        </authorList>
    </citation>
    <scope>NUCLEOTIDE SEQUENCE [LARGE SCALE GENOMIC DNA]</scope>
</reference>
<organism evidence="3 4">
    <name type="scientific">Candidatus Roizmanbacteria bacterium GW2011_GWC2_35_12</name>
    <dbReference type="NCBI Taxonomy" id="1618485"/>
    <lineage>
        <taxon>Bacteria</taxon>
        <taxon>Candidatus Roizmaniibacteriota</taxon>
    </lineage>
</organism>
<proteinExistence type="predicted"/>
<dbReference type="InterPro" id="IPR027054">
    <property type="entry name" value="ALG2"/>
</dbReference>
<keyword evidence="1 3" id="KW-0808">Transferase</keyword>
<dbReference type="InterPro" id="IPR001296">
    <property type="entry name" value="Glyco_trans_1"/>
</dbReference>
<name>A0A0G0B801_9BACT</name>
<dbReference type="Pfam" id="PF00534">
    <property type="entry name" value="Glycos_transf_1"/>
    <property type="match status" value="1"/>
</dbReference>
<accession>A0A0G0B801</accession>
<dbReference type="GO" id="GO:0012505">
    <property type="term" value="C:endomembrane system"/>
    <property type="evidence" value="ECO:0007669"/>
    <property type="project" value="TreeGrafter"/>
</dbReference>
<dbReference type="AlphaFoldDB" id="A0A0G0B801"/>
<dbReference type="PANTHER" id="PTHR45918">
    <property type="entry name" value="ALPHA-1,3/1,6-MANNOSYLTRANSFERASE ALG2"/>
    <property type="match status" value="1"/>
</dbReference>
<dbReference type="PANTHER" id="PTHR45918:SF1">
    <property type="entry name" value="ALPHA-1,3_1,6-MANNOSYLTRANSFERASE ALG2"/>
    <property type="match status" value="1"/>
</dbReference>
<dbReference type="Proteomes" id="UP000034127">
    <property type="component" value="Unassembled WGS sequence"/>
</dbReference>
<evidence type="ECO:0000313" key="3">
    <source>
        <dbReference type="EMBL" id="KKP65479.1"/>
    </source>
</evidence>
<evidence type="ECO:0000256" key="1">
    <source>
        <dbReference type="ARBA" id="ARBA00022679"/>
    </source>
</evidence>
<evidence type="ECO:0000313" key="4">
    <source>
        <dbReference type="Proteomes" id="UP000034127"/>
    </source>
</evidence>
<evidence type="ECO:0000259" key="2">
    <source>
        <dbReference type="Pfam" id="PF00534"/>
    </source>
</evidence>
<dbReference type="CDD" id="cd03801">
    <property type="entry name" value="GT4_PimA-like"/>
    <property type="match status" value="1"/>
</dbReference>